<feature type="repeat" description="ANK" evidence="3">
    <location>
        <begin position="286"/>
        <end position="314"/>
    </location>
</feature>
<dbReference type="PRINTS" id="PR01415">
    <property type="entry name" value="ANKYRIN"/>
</dbReference>
<keyword evidence="2 3" id="KW-0040">ANK repeat</keyword>
<dbReference type="Gene3D" id="1.25.40.20">
    <property type="entry name" value="Ankyrin repeat-containing domain"/>
    <property type="match status" value="2"/>
</dbReference>
<dbReference type="InterPro" id="IPR036770">
    <property type="entry name" value="Ankyrin_rpt-contain_sf"/>
</dbReference>
<dbReference type="PANTHER" id="PTHR24188:SF29">
    <property type="entry name" value="GH09064P"/>
    <property type="match status" value="1"/>
</dbReference>
<evidence type="ECO:0000256" key="1">
    <source>
        <dbReference type="ARBA" id="ARBA00022737"/>
    </source>
</evidence>
<protein>
    <submittedName>
        <fullName evidence="4">Ankyrin-3</fullName>
    </submittedName>
</protein>
<dbReference type="SMART" id="SM00248">
    <property type="entry name" value="ANK"/>
    <property type="match status" value="7"/>
</dbReference>
<gene>
    <name evidence="5" type="ORF">MMYC01_200172</name>
    <name evidence="4" type="ORF">MMYC01_206798</name>
</gene>
<dbReference type="VEuPathDB" id="FungiDB:MMYC01_206798"/>
<dbReference type="InterPro" id="IPR002110">
    <property type="entry name" value="Ankyrin_rpt"/>
</dbReference>
<evidence type="ECO:0000313" key="4">
    <source>
        <dbReference type="EMBL" id="KXX76427.1"/>
    </source>
</evidence>
<dbReference type="Pfam" id="PF12796">
    <property type="entry name" value="Ank_2"/>
    <property type="match status" value="2"/>
</dbReference>
<evidence type="ECO:0000256" key="3">
    <source>
        <dbReference type="PROSITE-ProRule" id="PRU00023"/>
    </source>
</evidence>
<name>A0A175VXZ8_9PEZI</name>
<feature type="repeat" description="ANK" evidence="3">
    <location>
        <begin position="116"/>
        <end position="149"/>
    </location>
</feature>
<evidence type="ECO:0000313" key="6">
    <source>
        <dbReference type="Proteomes" id="UP000078237"/>
    </source>
</evidence>
<dbReference type="EMBL" id="LCTW02000002">
    <property type="protein sequence ID" value="KXX83183.1"/>
    <property type="molecule type" value="Genomic_DNA"/>
</dbReference>
<dbReference type="PANTHER" id="PTHR24188">
    <property type="entry name" value="ANKYRIN REPEAT PROTEIN"/>
    <property type="match status" value="1"/>
</dbReference>
<dbReference type="Pfam" id="PF13857">
    <property type="entry name" value="Ank_5"/>
    <property type="match status" value="1"/>
</dbReference>
<dbReference type="EMBL" id="LCTW02000211">
    <property type="protein sequence ID" value="KXX76427.1"/>
    <property type="molecule type" value="Genomic_DNA"/>
</dbReference>
<evidence type="ECO:0000256" key="2">
    <source>
        <dbReference type="ARBA" id="ARBA00023043"/>
    </source>
</evidence>
<keyword evidence="6" id="KW-1185">Reference proteome</keyword>
<dbReference type="PROSITE" id="PS50088">
    <property type="entry name" value="ANK_REPEAT"/>
    <property type="match status" value="4"/>
</dbReference>
<reference evidence="4" key="1">
    <citation type="submission" date="2015-06" db="EMBL/GenBank/DDBJ databases">
        <authorList>
            <person name="Hoefler B.C."/>
            <person name="Straight P.D."/>
        </authorList>
    </citation>
    <scope>NUCLEOTIDE SEQUENCE [LARGE SCALE GENOMIC DNA]</scope>
    <source>
        <strain evidence="4">Mm55</strain>
    </source>
</reference>
<reference evidence="6" key="2">
    <citation type="submission" date="2015-06" db="EMBL/GenBank/DDBJ databases">
        <authorList>
            <person name="van de Sande W.W.J."/>
        </authorList>
    </citation>
    <scope>NUCLEOTIDE SEQUENCE [LARGE SCALE GENOMIC DNA]</scope>
    <source>
        <strain evidence="6">mm55</strain>
    </source>
</reference>
<dbReference type="VEuPathDB" id="FungiDB:MMYC01_200172"/>
<feature type="repeat" description="ANK" evidence="3">
    <location>
        <begin position="253"/>
        <end position="285"/>
    </location>
</feature>
<accession>A0A175VXZ8</accession>
<proteinExistence type="predicted"/>
<dbReference type="STRING" id="100816.A0A175VXZ8"/>
<dbReference type="SUPFAM" id="SSF48403">
    <property type="entry name" value="Ankyrin repeat"/>
    <property type="match status" value="1"/>
</dbReference>
<dbReference type="OrthoDB" id="5221014at2759"/>
<keyword evidence="1" id="KW-0677">Repeat</keyword>
<organism evidence="4 6">
    <name type="scientific">Madurella mycetomatis</name>
    <dbReference type="NCBI Taxonomy" id="100816"/>
    <lineage>
        <taxon>Eukaryota</taxon>
        <taxon>Fungi</taxon>
        <taxon>Dikarya</taxon>
        <taxon>Ascomycota</taxon>
        <taxon>Pezizomycotina</taxon>
        <taxon>Sordariomycetes</taxon>
        <taxon>Sordariomycetidae</taxon>
        <taxon>Sordariales</taxon>
        <taxon>Sordariales incertae sedis</taxon>
        <taxon>Madurella</taxon>
    </lineage>
</organism>
<comment type="caution">
    <text evidence="4">The sequence shown here is derived from an EMBL/GenBank/DDBJ whole genome shotgun (WGS) entry which is preliminary data.</text>
</comment>
<dbReference type="Proteomes" id="UP000078237">
    <property type="component" value="Unassembled WGS sequence"/>
</dbReference>
<reference evidence="4 6" key="3">
    <citation type="submission" date="2016-01" db="EMBL/GenBank/DDBJ databases">
        <title>Madurella mycetomatis genome sequencing.</title>
        <authorList>
            <person name="Van De Sande W."/>
        </authorList>
    </citation>
    <scope>NUCLEOTIDE SEQUENCE [LARGE SCALE GENOMIC DNA]</scope>
    <source>
        <strain evidence="6">mm55</strain>
        <strain evidence="4">Mm55</strain>
    </source>
</reference>
<dbReference type="AlphaFoldDB" id="A0A175VXZ8"/>
<dbReference type="PROSITE" id="PS50297">
    <property type="entry name" value="ANK_REP_REGION"/>
    <property type="match status" value="3"/>
</dbReference>
<feature type="repeat" description="ANK" evidence="3">
    <location>
        <begin position="319"/>
        <end position="351"/>
    </location>
</feature>
<sequence>MPELSLAGTSHKPIVHNGDNNGGIIGYGTQVFFNIIQKVTFLDKRGGPDERPGQHANAAADYEGPEPCIEHESCRNHLAANYSTEDLITAAGRGDLARVSGLISYHEVDVNGIDSCGHTALHEAAKNGQTEMCVALIKNHAANTRTKTLFGMTAMELAARNGHIGVIKAMVSLKPDSRASQQELLSRALLATANGRMDSAEVTLYLLDQGADVHAQQKCSGTPLHLAARNGLANVTRALLSARDINTNASSPHGRTALHEAAASGHAGIVRLLLDNGAEADTATDSGEKPLHAAIHGGHNEAFRILLPKTSNLDDLCGFGETALCMASEQGNLEMVEALLSSGANPTVESESGEAAMDIASRLRREDIVDRLRRAVYSAN</sequence>
<evidence type="ECO:0000313" key="5">
    <source>
        <dbReference type="EMBL" id="KXX83183.1"/>
    </source>
</evidence>